<dbReference type="AlphaFoldDB" id="A0A6C0DM68"/>
<organism evidence="1">
    <name type="scientific">viral metagenome</name>
    <dbReference type="NCBI Taxonomy" id="1070528"/>
    <lineage>
        <taxon>unclassified sequences</taxon>
        <taxon>metagenomes</taxon>
        <taxon>organismal metagenomes</taxon>
    </lineage>
</organism>
<sequence>MCIKQELAYYINKIVCEYEKNNDVRRFYKKMSKLNILISKNTNRKLYDDYRYDLIIIYNNIIINGEDDYTIIGDCLKSIDRIMIRLLRFE</sequence>
<proteinExistence type="predicted"/>
<dbReference type="EMBL" id="MN739643">
    <property type="protein sequence ID" value="QHT17581.1"/>
    <property type="molecule type" value="Genomic_DNA"/>
</dbReference>
<evidence type="ECO:0000313" key="1">
    <source>
        <dbReference type="EMBL" id="QHT17581.1"/>
    </source>
</evidence>
<protein>
    <recommendedName>
        <fullName evidence="2">Bromo domain-containing protein</fullName>
    </recommendedName>
</protein>
<evidence type="ECO:0008006" key="2">
    <source>
        <dbReference type="Google" id="ProtNLM"/>
    </source>
</evidence>
<reference evidence="1" key="1">
    <citation type="journal article" date="2020" name="Nature">
        <title>Giant virus diversity and host interactions through global metagenomics.</title>
        <authorList>
            <person name="Schulz F."/>
            <person name="Roux S."/>
            <person name="Paez-Espino D."/>
            <person name="Jungbluth S."/>
            <person name="Walsh D.A."/>
            <person name="Denef V.J."/>
            <person name="McMahon K.D."/>
            <person name="Konstantinidis K.T."/>
            <person name="Eloe-Fadrosh E.A."/>
            <person name="Kyrpides N.C."/>
            <person name="Woyke T."/>
        </authorList>
    </citation>
    <scope>NUCLEOTIDE SEQUENCE</scope>
    <source>
        <strain evidence="1">GVMAG-M-3300023174-30</strain>
    </source>
</reference>
<accession>A0A6C0DM68</accession>
<name>A0A6C0DM68_9ZZZZ</name>